<dbReference type="EMBL" id="BJYY01000016">
    <property type="protein sequence ID" value="GEO35007.1"/>
    <property type="molecule type" value="Genomic_DNA"/>
</dbReference>
<evidence type="ECO:0000256" key="3">
    <source>
        <dbReference type="ARBA" id="ARBA00022989"/>
    </source>
</evidence>
<protein>
    <submittedName>
        <fullName evidence="5">Membrane protein</fullName>
    </submittedName>
</protein>
<sequence length="137" mass="14268">MPTPGAPPTPPGSALALAALLAGAGVTHLVRPRLYERLIPPWLGAPRPWVVGSGLAELACAAAVTAPRTRRAGALATCALFVLVFPGNVQMALDSRAGSRSWARRPAVAWGRLPLQVPLVLWAWRVAQREASGGPAT</sequence>
<dbReference type="PANTHER" id="PTHR36974">
    <property type="entry name" value="MEMBRANE PROTEIN-RELATED"/>
    <property type="match status" value="1"/>
</dbReference>
<accession>A0A512DEV8</accession>
<organism evidence="5 6">
    <name type="scientific">Cellulomonas aerilata</name>
    <dbReference type="NCBI Taxonomy" id="515326"/>
    <lineage>
        <taxon>Bacteria</taxon>
        <taxon>Bacillati</taxon>
        <taxon>Actinomycetota</taxon>
        <taxon>Actinomycetes</taxon>
        <taxon>Micrococcales</taxon>
        <taxon>Cellulomonadaceae</taxon>
        <taxon>Cellulomonas</taxon>
    </lineage>
</organism>
<dbReference type="AlphaFoldDB" id="A0A512DEV8"/>
<gene>
    <name evidence="5" type="ORF">CAE01nite_27320</name>
</gene>
<dbReference type="GO" id="GO:0016020">
    <property type="term" value="C:membrane"/>
    <property type="evidence" value="ECO:0007669"/>
    <property type="project" value="UniProtKB-SubCell"/>
</dbReference>
<reference evidence="5 6" key="1">
    <citation type="submission" date="2019-07" db="EMBL/GenBank/DDBJ databases">
        <title>Whole genome shotgun sequence of Cellulomonas aerilata NBRC 106308.</title>
        <authorList>
            <person name="Hosoyama A."/>
            <person name="Uohara A."/>
            <person name="Ohji S."/>
            <person name="Ichikawa N."/>
        </authorList>
    </citation>
    <scope>NUCLEOTIDE SEQUENCE [LARGE SCALE GENOMIC DNA]</scope>
    <source>
        <strain evidence="5 6">NBRC 106308</strain>
    </source>
</reference>
<dbReference type="Proteomes" id="UP000321181">
    <property type="component" value="Unassembled WGS sequence"/>
</dbReference>
<evidence type="ECO:0000256" key="1">
    <source>
        <dbReference type="ARBA" id="ARBA00004141"/>
    </source>
</evidence>
<dbReference type="Pfam" id="PF13564">
    <property type="entry name" value="DoxX_2"/>
    <property type="match status" value="1"/>
</dbReference>
<keyword evidence="4" id="KW-0472">Membrane</keyword>
<name>A0A512DEV8_9CELL</name>
<dbReference type="RefSeq" id="WP_146905545.1">
    <property type="nucleotide sequence ID" value="NZ_BAAARM010000001.1"/>
</dbReference>
<keyword evidence="6" id="KW-1185">Reference proteome</keyword>
<comment type="subcellular location">
    <subcellularLocation>
        <location evidence="1">Membrane</location>
        <topology evidence="1">Multi-pass membrane protein</topology>
    </subcellularLocation>
</comment>
<evidence type="ECO:0000256" key="2">
    <source>
        <dbReference type="ARBA" id="ARBA00022692"/>
    </source>
</evidence>
<evidence type="ECO:0000313" key="5">
    <source>
        <dbReference type="EMBL" id="GEO35007.1"/>
    </source>
</evidence>
<dbReference type="OrthoDB" id="3267646at2"/>
<evidence type="ECO:0000313" key="6">
    <source>
        <dbReference type="Proteomes" id="UP000321181"/>
    </source>
</evidence>
<evidence type="ECO:0000256" key="4">
    <source>
        <dbReference type="ARBA" id="ARBA00023136"/>
    </source>
</evidence>
<dbReference type="PANTHER" id="PTHR36974:SF1">
    <property type="entry name" value="DOXX FAMILY MEMBRANE PROTEIN"/>
    <property type="match status" value="1"/>
</dbReference>
<comment type="caution">
    <text evidence="5">The sequence shown here is derived from an EMBL/GenBank/DDBJ whole genome shotgun (WGS) entry which is preliminary data.</text>
</comment>
<dbReference type="InterPro" id="IPR032808">
    <property type="entry name" value="DoxX"/>
</dbReference>
<keyword evidence="3" id="KW-1133">Transmembrane helix</keyword>
<keyword evidence="2" id="KW-0812">Transmembrane</keyword>
<proteinExistence type="predicted"/>